<evidence type="ECO:0000256" key="4">
    <source>
        <dbReference type="ARBA" id="ARBA00022989"/>
    </source>
</evidence>
<dbReference type="RefSeq" id="WP_005527426.1">
    <property type="nucleotide sequence ID" value="NZ_CP050134.2"/>
</dbReference>
<evidence type="ECO:0000256" key="6">
    <source>
        <dbReference type="SAM" id="MobiDB-lite"/>
    </source>
</evidence>
<dbReference type="PANTHER" id="PTHR30287">
    <property type="entry name" value="MEMBRANE COMPONENT OF PREDICTED ABC SUPERFAMILY METABOLITE UPTAKE TRANSPORTER"/>
    <property type="match status" value="1"/>
</dbReference>
<evidence type="ECO:0000259" key="8">
    <source>
        <dbReference type="Pfam" id="PF02687"/>
    </source>
</evidence>
<dbReference type="Pfam" id="PF02687">
    <property type="entry name" value="FtsX"/>
    <property type="match status" value="1"/>
</dbReference>
<evidence type="ECO:0000256" key="3">
    <source>
        <dbReference type="ARBA" id="ARBA00022692"/>
    </source>
</evidence>
<sequence length="969" mass="104959">MSSLKAAIRPTLRDVKHHPLRSLAAILLIALPATYAAFLIGDTTSESQFYGITFQQNSAQFFGSECQQSVDASAYRCTNGTRSGVADQGEKSNKDSTAERPIATISQDRIAEAVGNNFTVSMFVDLPVALHSDATTDSLSSTITQLPGAHLLPGSPNLQPGDVVLSESAAKQLKVGIGDKVRATDVGKPNDPATSNREDDRITLNAADTTLTVKEIIPNNIHSSSYVIAPTFLPATDVPNNAHVTWVFSGKDDLSWDDVKALNKVGLVVSTQKFRNHPETVPVADRYPEFQSAQDPMRTPGTDNSMIAQLTSYIVELTFYLLLACLMLATISPVFAVATSRQTKVYALMRSQGASRRHIRWAVMAYGTVSGAIGATIGIVFGTILGWGHWKIAHPGWPFITDAGMLAIGFSIAVVGSTVAAFIPAIIAAKGEIMAGVAGMQPDRIRRWRRWMWTGPALVLMMLVVLLVEWLGHPITRFVNHDTFSGATYDLIWSVLALLLLVVITGGVFTSVIALVFLAGAIRKPLGAKLAGRQVRRQALRSGAIVAAIIGSVFFLTVMELGSLNTINKDRQFSSEIYSPFAVGISGARSASAFKTPTMNTTSYADVVAHAASDQSREVFDVVAARLGKTTEFPVVMPGSHMRLTLADECQVSPTTKAYTYHGKDANTDPEAAKHCRYLRMDDAHLFLPFAMQDSDIVVGGPEVLQIFNLTDEQRASATQVLHDGGVVGTTAIVAEPGRRKISVEKDTPNQVTAESRPVKTKTQEVPFTAALPEQLHGWVVSPQAAEKLGIDLVFDRYVVMTERPGTVTDQVEMTEQIDAFNHYYHAHVLAVENSTYESIYVWVLFVGILLIVGLVLIVAAPQLRAQNEQLYALGASTSLVRQIGGYHGAITAILGTWPAIILGHIVALLQTDFSERDINGEVLSLGSVENFSLHWYLIVVLGLLVPAISATLGYVTTRSNRMLSYRQD</sequence>
<comment type="caution">
    <text evidence="9">The sequence shown here is derived from an EMBL/GenBank/DDBJ whole genome shotgun (WGS) entry which is preliminary data.</text>
</comment>
<keyword evidence="5 7" id="KW-0472">Membrane</keyword>
<evidence type="ECO:0000256" key="2">
    <source>
        <dbReference type="ARBA" id="ARBA00022475"/>
    </source>
</evidence>
<feature type="transmembrane region" description="Helical" evidence="7">
    <location>
        <begin position="934"/>
        <end position="957"/>
    </location>
</feature>
<keyword evidence="3 7" id="KW-0812">Transmembrane</keyword>
<feature type="domain" description="ABC3 transporter permease C-terminal" evidence="8">
    <location>
        <begin position="319"/>
        <end position="428"/>
    </location>
</feature>
<feature type="transmembrane region" description="Helical" evidence="7">
    <location>
        <begin position="317"/>
        <end position="338"/>
    </location>
</feature>
<evidence type="ECO:0000256" key="1">
    <source>
        <dbReference type="ARBA" id="ARBA00004651"/>
    </source>
</evidence>
<keyword evidence="4 7" id="KW-1133">Transmembrane helix</keyword>
<dbReference type="GO" id="GO:0005886">
    <property type="term" value="C:plasma membrane"/>
    <property type="evidence" value="ECO:0007669"/>
    <property type="project" value="UniProtKB-SubCell"/>
</dbReference>
<feature type="transmembrane region" description="Helical" evidence="7">
    <location>
        <begin position="450"/>
        <end position="471"/>
    </location>
</feature>
<dbReference type="InterPro" id="IPR038766">
    <property type="entry name" value="Membrane_comp_ABC_pdt"/>
</dbReference>
<accession>A0A6H9XRP0</accession>
<keyword evidence="2" id="KW-1003">Cell membrane</keyword>
<gene>
    <name evidence="9" type="ORF">NCTC10254_02121</name>
</gene>
<name>A0A6H9XRP0_9CORY</name>
<dbReference type="AlphaFoldDB" id="A0A6H9XRP0"/>
<comment type="subcellular location">
    <subcellularLocation>
        <location evidence="1">Cell membrane</location>
        <topology evidence="1">Multi-pass membrane protein</topology>
    </subcellularLocation>
</comment>
<feature type="transmembrane region" description="Helical" evidence="7">
    <location>
        <begin position="840"/>
        <end position="864"/>
    </location>
</feature>
<feature type="compositionally biased region" description="Basic and acidic residues" evidence="6">
    <location>
        <begin position="88"/>
        <end position="98"/>
    </location>
</feature>
<evidence type="ECO:0000313" key="9">
    <source>
        <dbReference type="EMBL" id="SPW31371.1"/>
    </source>
</evidence>
<feature type="transmembrane region" description="Helical" evidence="7">
    <location>
        <begin position="539"/>
        <end position="559"/>
    </location>
</feature>
<dbReference type="EMBL" id="UARK01000031">
    <property type="protein sequence ID" value="SPW31371.1"/>
    <property type="molecule type" value="Genomic_DNA"/>
</dbReference>
<feature type="transmembrane region" description="Helical" evidence="7">
    <location>
        <begin position="885"/>
        <end position="910"/>
    </location>
</feature>
<evidence type="ECO:0000256" key="7">
    <source>
        <dbReference type="SAM" id="Phobius"/>
    </source>
</evidence>
<feature type="transmembrane region" description="Helical" evidence="7">
    <location>
        <begin position="491"/>
        <end position="518"/>
    </location>
</feature>
<evidence type="ECO:0000313" key="10">
    <source>
        <dbReference type="Proteomes" id="UP000249886"/>
    </source>
</evidence>
<feature type="transmembrane region" description="Helical" evidence="7">
    <location>
        <begin position="359"/>
        <end position="385"/>
    </location>
</feature>
<evidence type="ECO:0000256" key="5">
    <source>
        <dbReference type="ARBA" id="ARBA00023136"/>
    </source>
</evidence>
<reference evidence="9 10" key="1">
    <citation type="submission" date="2018-06" db="EMBL/GenBank/DDBJ databases">
        <authorList>
            <consortium name="Pathogen Informatics"/>
            <person name="Doyle S."/>
        </authorList>
    </citation>
    <scope>NUCLEOTIDE SEQUENCE [LARGE SCALE GENOMIC DNA]</scope>
    <source>
        <strain evidence="9 10">NCTC10254</strain>
    </source>
</reference>
<feature type="region of interest" description="Disordered" evidence="6">
    <location>
        <begin position="81"/>
        <end position="100"/>
    </location>
</feature>
<proteinExistence type="predicted"/>
<dbReference type="InterPro" id="IPR003838">
    <property type="entry name" value="ABC3_permease_C"/>
</dbReference>
<dbReference type="PANTHER" id="PTHR30287:SF2">
    <property type="entry name" value="BLL1001 PROTEIN"/>
    <property type="match status" value="1"/>
</dbReference>
<dbReference type="GeneID" id="84575190"/>
<organism evidence="9 10">
    <name type="scientific">Corynebacterium matruchotii</name>
    <dbReference type="NCBI Taxonomy" id="43768"/>
    <lineage>
        <taxon>Bacteria</taxon>
        <taxon>Bacillati</taxon>
        <taxon>Actinomycetota</taxon>
        <taxon>Actinomycetes</taxon>
        <taxon>Mycobacteriales</taxon>
        <taxon>Corynebacteriaceae</taxon>
        <taxon>Corynebacterium</taxon>
    </lineage>
</organism>
<protein>
    <submittedName>
        <fullName evidence="9">ABC transporter permease</fullName>
    </submittedName>
</protein>
<dbReference type="Proteomes" id="UP000249886">
    <property type="component" value="Unassembled WGS sequence"/>
</dbReference>
<feature type="transmembrane region" description="Helical" evidence="7">
    <location>
        <begin position="405"/>
        <end position="429"/>
    </location>
</feature>